<sequence length="160" mass="17994">MKNWIIAGVLTVLVLAGFGSWYLYKSNMDLSNRAAQAAAAKARQHYQIQKVDTVASYSGTESYEVVKGVRNGIQMYIWVPDRPNKAKYIVRAVKNGITGSQALQKLAGLNLDVNKIISVRLGAIQNNPVWEITFTNKQNNYNYVSFYFDNGKEAQRILNI</sequence>
<organism evidence="3 4">
    <name type="scientific">Sporolactobacillus shoreae</name>
    <dbReference type="NCBI Taxonomy" id="1465501"/>
    <lineage>
        <taxon>Bacteria</taxon>
        <taxon>Bacillati</taxon>
        <taxon>Bacillota</taxon>
        <taxon>Bacilli</taxon>
        <taxon>Bacillales</taxon>
        <taxon>Sporolactobacillaceae</taxon>
        <taxon>Sporolactobacillus</taxon>
    </lineage>
</organism>
<comment type="caution">
    <text evidence="3">The sequence shown here is derived from an EMBL/GenBank/DDBJ whole genome shotgun (WGS) entry which is preliminary data.</text>
</comment>
<keyword evidence="4" id="KW-1185">Reference proteome</keyword>
<keyword evidence="1" id="KW-1133">Transmembrane helix</keyword>
<keyword evidence="1" id="KW-0472">Membrane</keyword>
<dbReference type="InterPro" id="IPR041401">
    <property type="entry name" value="TseB-like_dom"/>
</dbReference>
<dbReference type="AlphaFoldDB" id="A0A4Z0GLV1"/>
<name>A0A4Z0GLV1_9BACL</name>
<evidence type="ECO:0000256" key="1">
    <source>
        <dbReference type="SAM" id="Phobius"/>
    </source>
</evidence>
<keyword evidence="1" id="KW-0812">Transmembrane</keyword>
<dbReference type="OrthoDB" id="2381181at2"/>
<dbReference type="SUPFAM" id="SSF54403">
    <property type="entry name" value="Cystatin/monellin"/>
    <property type="match status" value="2"/>
</dbReference>
<dbReference type="InterPro" id="IPR046350">
    <property type="entry name" value="Cystatin_sf"/>
</dbReference>
<gene>
    <name evidence="3" type="ORF">E4665_13420</name>
</gene>
<feature type="transmembrane region" description="Helical" evidence="1">
    <location>
        <begin position="6"/>
        <end position="24"/>
    </location>
</feature>
<protein>
    <submittedName>
        <fullName evidence="3">Peptidase M4</fullName>
    </submittedName>
</protein>
<evidence type="ECO:0000313" key="3">
    <source>
        <dbReference type="EMBL" id="TGA97035.1"/>
    </source>
</evidence>
<dbReference type="EMBL" id="SRJD01000017">
    <property type="protein sequence ID" value="TGA97035.1"/>
    <property type="molecule type" value="Genomic_DNA"/>
</dbReference>
<dbReference type="RefSeq" id="WP_135349304.1">
    <property type="nucleotide sequence ID" value="NZ_SRJD01000017.1"/>
</dbReference>
<accession>A0A4Z0GLV1</accession>
<dbReference type="Proteomes" id="UP000298347">
    <property type="component" value="Unassembled WGS sequence"/>
</dbReference>
<reference evidence="3 4" key="1">
    <citation type="journal article" date="2015" name="Int. J. Syst. Evol. Microbiol.">
        <title>Sporolactobacillus shoreae sp. nov. and Sporolactobacillus spathodeae sp. nov., two spore-forming lactic acid bacteria isolated from tree barks in Thailand.</title>
        <authorList>
            <person name="Thamacharoensuk T."/>
            <person name="Kitahara M."/>
            <person name="Ohkuma M."/>
            <person name="Thongchul N."/>
            <person name="Tanasupawat S."/>
        </authorList>
    </citation>
    <scope>NUCLEOTIDE SEQUENCE [LARGE SCALE GENOMIC DNA]</scope>
    <source>
        <strain evidence="3 4">BK92</strain>
    </source>
</reference>
<feature type="domain" description="Cell wall elongation regulator TseB-like" evidence="2">
    <location>
        <begin position="38"/>
        <end position="80"/>
    </location>
</feature>
<proteinExistence type="predicted"/>
<dbReference type="Pfam" id="PF17881">
    <property type="entry name" value="TseB"/>
    <property type="match status" value="1"/>
</dbReference>
<dbReference type="Gene3D" id="3.10.450.40">
    <property type="match status" value="2"/>
</dbReference>
<evidence type="ECO:0000313" key="4">
    <source>
        <dbReference type="Proteomes" id="UP000298347"/>
    </source>
</evidence>
<evidence type="ECO:0000259" key="2">
    <source>
        <dbReference type="Pfam" id="PF17881"/>
    </source>
</evidence>